<evidence type="ECO:0008006" key="5">
    <source>
        <dbReference type="Google" id="ProtNLM"/>
    </source>
</evidence>
<protein>
    <recommendedName>
        <fullName evidence="5">Helix-turn-helix protein</fullName>
    </recommendedName>
</protein>
<evidence type="ECO:0000259" key="1">
    <source>
        <dbReference type="Pfam" id="PF14502"/>
    </source>
</evidence>
<evidence type="ECO:0000313" key="4">
    <source>
        <dbReference type="Proteomes" id="UP000306420"/>
    </source>
</evidence>
<feature type="domain" description="YhfZ helix-turn-helix" evidence="1">
    <location>
        <begin position="17"/>
        <end position="63"/>
    </location>
</feature>
<dbReference type="Gene3D" id="3.40.190.10">
    <property type="entry name" value="Periplasmic binding protein-like II"/>
    <property type="match status" value="2"/>
</dbReference>
<comment type="caution">
    <text evidence="3">The sequence shown here is derived from an EMBL/GenBank/DDBJ whole genome shotgun (WGS) entry which is preliminary data.</text>
</comment>
<name>A0A5R9DUN9_9LACT</name>
<dbReference type="OrthoDB" id="147067at2"/>
<dbReference type="NCBIfam" id="NF041241">
    <property type="entry name" value="YhfZ_full"/>
    <property type="match status" value="1"/>
</dbReference>
<evidence type="ECO:0000313" key="3">
    <source>
        <dbReference type="EMBL" id="TLQ40166.1"/>
    </source>
</evidence>
<feature type="domain" description="Uncharacterised protein YhfZ C-terminal" evidence="2">
    <location>
        <begin position="69"/>
        <end position="298"/>
    </location>
</feature>
<dbReference type="InterPro" id="IPR032791">
    <property type="entry name" value="YhfZ_C"/>
</dbReference>
<dbReference type="Proteomes" id="UP000306420">
    <property type="component" value="Unassembled WGS sequence"/>
</dbReference>
<dbReference type="Pfam" id="PF14503">
    <property type="entry name" value="YhfZ_C"/>
    <property type="match status" value="1"/>
</dbReference>
<dbReference type="Pfam" id="PF14502">
    <property type="entry name" value="HTH_41"/>
    <property type="match status" value="1"/>
</dbReference>
<dbReference type="InterPro" id="IPR041444">
    <property type="entry name" value="HTH_41"/>
</dbReference>
<gene>
    <name evidence="3" type="ORF">FEZ33_09180</name>
</gene>
<organism evidence="3 4">
    <name type="scientific">Ruoffia tabacinasalis</name>
    <dbReference type="NCBI Taxonomy" id="87458"/>
    <lineage>
        <taxon>Bacteria</taxon>
        <taxon>Bacillati</taxon>
        <taxon>Bacillota</taxon>
        <taxon>Bacilli</taxon>
        <taxon>Lactobacillales</taxon>
        <taxon>Aerococcaceae</taxon>
        <taxon>Ruoffia</taxon>
    </lineage>
</organism>
<dbReference type="AlphaFoldDB" id="A0A5R9DUN9"/>
<evidence type="ECO:0000259" key="2">
    <source>
        <dbReference type="Pfam" id="PF14503"/>
    </source>
</evidence>
<sequence>MGIAIQLLATDLYFYEVGDKISSISEFQSKYQLARGTVQNALAYFKENNIIQTESKGSQGTILTAVNKKQLRRLLTGNQLSGTMPLPYSKLYEGFATALYQRFQQNDIDLNMAYIRGSANRVEAVLDEKFDFGVLSRFAAEAAINDDNPIKIVLNFGSHTYLSKHVVVYRQSIEQPFDGMRIGIDYNSLDHVYLTQDFAKNTKAKEVFIPSNQLIYALRENQIDIGIWNYDEIVDKKIDDLYYHFIEPTEQIKKMAELVIICKKDNDMIESLIKEVIDVEDIISIQNKVKYGEITPRY</sequence>
<reference evidence="3 4" key="1">
    <citation type="submission" date="2019-05" db="EMBL/GenBank/DDBJ databases">
        <title>The metagenome of a microbial culture collection derived from dairy environment covers the genomic content of the human microbiome.</title>
        <authorList>
            <person name="Roder T."/>
            <person name="Wuthrich D."/>
            <person name="Sattari Z."/>
            <person name="Von Ah U."/>
            <person name="Bar C."/>
            <person name="Ronchi F."/>
            <person name="Macpherson A.J."/>
            <person name="Ganal-Vonarburg S.C."/>
            <person name="Bruggmann R."/>
            <person name="Vergeres G."/>
        </authorList>
    </citation>
    <scope>NUCLEOTIDE SEQUENCE [LARGE SCALE GENOMIC DNA]</scope>
    <source>
        <strain evidence="3 4">FAM 24227</strain>
    </source>
</reference>
<dbReference type="EMBL" id="VBSP01000036">
    <property type="protein sequence ID" value="TLQ40166.1"/>
    <property type="molecule type" value="Genomic_DNA"/>
</dbReference>
<proteinExistence type="predicted"/>
<accession>A0A5R9DUN9</accession>
<dbReference type="SUPFAM" id="SSF53850">
    <property type="entry name" value="Periplasmic binding protein-like II"/>
    <property type="match status" value="1"/>
</dbReference>